<feature type="region of interest" description="Disordered" evidence="8">
    <location>
        <begin position="1"/>
        <end position="21"/>
    </location>
</feature>
<dbReference type="SMART" id="SM00255">
    <property type="entry name" value="TIR"/>
    <property type="match status" value="1"/>
</dbReference>
<keyword evidence="3" id="KW-0677">Repeat</keyword>
<sequence>MALMTTRNTSSSSSFPSLSSNPQWSEWTYDVFLSFRGEDTRKGFTDHLYVALEREGIFTFRDDEELERGKPISAKLLQAIQESRIAIVVFSRNYASSRWCLDELVKIVECMKEIGQTVLPVFYDVDPSEVRNQTEAFGKAFADHEKRFKNNLEKVERWRAALTEVANLSGFPLQNRYESEFIQGIVMKIRSDLDGTLSIFSKDLVGIGLRVEEMMELCLGIEEKDVGFIGIWGMGGIGKTTLARAFYEKVRNQFQASSYLNNVREVSTKSDGLVSLQEKLLFDVQMKSITSKGDVHIGISKIQRRLCHKKVLIILDDVDKLEQLQALAGSKNWFGRGSRIIITTRDEQLLIAHGVEKRYKARELKNDEALELFSWKAFKDNHPPKDYMEVSQDFVNYAKGLPLAIEVVGPFLSGKSIIEWKSSLSRLKGNLDKEIMRVLLMGFDGLHEKEQQIFLDIACFFKGEDRDRVTKILESFGFDPISSIGVLIHKSLITVIGRTLWMHDLLQGMGWEIVRQECTKEPGKRSRLWHYDDVLDVMQYDKGTDAVEGIVLNVSPEEKVQLNDEAFSMMKKLRFLKISNVILPHGLKYLSTELQYIEWHGYPSKLLPQNFPSSKLAELNMYCSQITHLWKGIKVLNKLKSIDLSDSESLIETPNFTGVPNLEILIFTGCKKLSKVHPSIVTLRQLTLLNMKNCKSLKSISHNISLESLETLILSGCAQLKRFPDIVGDMECLSKLYLDGTAITELPLSINCLAGLTVLDLSDCKNLLRLPNAICSLTWLKKFTLSGCSKLRNIPDSLVGLESLEELDVSRTAKTQMPLFIVYLKNLKVLSYSGCTSLSKSVILPAVRPKMSLSLPSSFSGLCYLTDLDLSHCNLFDGAIPDDLDHLSSLRNMFLRGNNFTSMPKSICRLNKLIYLSVRDCSKLQALPELPTSIKFVWAEGCTSLRSDSDQYEVWPSSEEGQLRIIKRSISPATFIQMFDLQFVSWLQRYHELEGRAPLKMAHGFSSASIIPEWFNIQSSSSSITVQLPAQIDDKSKPWIGYTMYVSFLIHESFDTSCGFKVKHEFDCYLHTNDGPLRKQTLYHELNAKNVPFTGSNGYWIIVPHLWFIERLNYLNECTSIEACTRTDSPAVEVKMSGARLLYEHDFFGFLQAIKTSCRVRITKIKKEISSEETKLTIKEREESVLLTERLECYEGRLDPGGKTYYIKGNLTDSQSATDFREILQQCSDQHFKYENWFPQREIPKWFCRVNGFSASFPLNPSLDYMKDWKGMAICAAFTVRRDPSRIHDNLDKEKFDRVECYLSRTGTSWGKRMRFDIPKSENPLLLKRRGFIWLSYTSRGTFPDFILNGCISMKATFHCTSQDIMVHNCGYQLVFHDNVEGFVETIMKCSNTSQSEPKAGKELNKSSPSTRVCFIFQSLFLIFFVVSVVLFCKHCLSLAKTK</sequence>
<dbReference type="GO" id="GO:0007165">
    <property type="term" value="P:signal transduction"/>
    <property type="evidence" value="ECO:0007669"/>
    <property type="project" value="InterPro"/>
</dbReference>
<dbReference type="EC" id="3.2.2.6" evidence="1"/>
<dbReference type="PANTHER" id="PTHR11017">
    <property type="entry name" value="LEUCINE-RICH REPEAT-CONTAINING PROTEIN"/>
    <property type="match status" value="1"/>
</dbReference>
<dbReference type="PANTHER" id="PTHR11017:SF527">
    <property type="entry name" value="TMV RESISTANCE PROTEIN N-LIKE"/>
    <property type="match status" value="1"/>
</dbReference>
<keyword evidence="12" id="KW-1185">Reference proteome</keyword>
<evidence type="ECO:0000256" key="8">
    <source>
        <dbReference type="SAM" id="MobiDB-lite"/>
    </source>
</evidence>
<evidence type="ECO:0000256" key="7">
    <source>
        <dbReference type="ARBA" id="ARBA00047304"/>
    </source>
</evidence>
<evidence type="ECO:0000256" key="1">
    <source>
        <dbReference type="ARBA" id="ARBA00011982"/>
    </source>
</evidence>
<dbReference type="InterPro" id="IPR032675">
    <property type="entry name" value="LRR_dom_sf"/>
</dbReference>
<comment type="catalytic activity">
    <reaction evidence="7">
        <text>NAD(+) + H2O = ADP-D-ribose + nicotinamide + H(+)</text>
        <dbReference type="Rhea" id="RHEA:16301"/>
        <dbReference type="ChEBI" id="CHEBI:15377"/>
        <dbReference type="ChEBI" id="CHEBI:15378"/>
        <dbReference type="ChEBI" id="CHEBI:17154"/>
        <dbReference type="ChEBI" id="CHEBI:57540"/>
        <dbReference type="ChEBI" id="CHEBI:57967"/>
        <dbReference type="EC" id="3.2.2.6"/>
    </reaction>
    <physiologicalReaction direction="left-to-right" evidence="7">
        <dbReference type="Rhea" id="RHEA:16302"/>
    </physiologicalReaction>
</comment>
<dbReference type="Gene3D" id="3.40.50.10140">
    <property type="entry name" value="Toll/interleukin-1 receptor homology (TIR) domain"/>
    <property type="match status" value="1"/>
</dbReference>
<keyword evidence="9" id="KW-1133">Transmembrane helix</keyword>
<evidence type="ECO:0000313" key="11">
    <source>
        <dbReference type="EMBL" id="PRQ24470.1"/>
    </source>
</evidence>
<accession>A0A2P6PRB2</accession>
<dbReference type="OMA" id="AIFSQKY"/>
<dbReference type="Gene3D" id="1.10.8.430">
    <property type="entry name" value="Helical domain of apoptotic protease-activating factors"/>
    <property type="match status" value="1"/>
</dbReference>
<dbReference type="EMBL" id="PDCK01000044">
    <property type="protein sequence ID" value="PRQ24470.1"/>
    <property type="molecule type" value="Genomic_DNA"/>
</dbReference>
<dbReference type="Pfam" id="PF23282">
    <property type="entry name" value="WHD_ROQ1"/>
    <property type="match status" value="1"/>
</dbReference>
<protein>
    <recommendedName>
        <fullName evidence="1">ADP-ribosyl cyclase/cyclic ADP-ribose hydrolase</fullName>
        <ecNumber evidence="1">3.2.2.6</ecNumber>
    </recommendedName>
</protein>
<dbReference type="Pfam" id="PF01582">
    <property type="entry name" value="TIR"/>
    <property type="match status" value="1"/>
</dbReference>
<evidence type="ECO:0000259" key="10">
    <source>
        <dbReference type="PROSITE" id="PS50104"/>
    </source>
</evidence>
<evidence type="ECO:0000256" key="5">
    <source>
        <dbReference type="ARBA" id="ARBA00022821"/>
    </source>
</evidence>
<dbReference type="InterPro" id="IPR058192">
    <property type="entry name" value="WHD_ROQ1-like"/>
</dbReference>
<evidence type="ECO:0000256" key="2">
    <source>
        <dbReference type="ARBA" id="ARBA00022614"/>
    </source>
</evidence>
<dbReference type="Pfam" id="PF20160">
    <property type="entry name" value="C-JID"/>
    <property type="match status" value="1"/>
</dbReference>
<dbReference type="Gene3D" id="3.40.50.300">
    <property type="entry name" value="P-loop containing nucleotide triphosphate hydrolases"/>
    <property type="match status" value="1"/>
</dbReference>
<dbReference type="OrthoDB" id="1166193at2759"/>
<feature type="compositionally biased region" description="Low complexity" evidence="8">
    <location>
        <begin position="10"/>
        <end position="20"/>
    </location>
</feature>
<dbReference type="InterPro" id="IPR044974">
    <property type="entry name" value="Disease_R_plants"/>
</dbReference>
<comment type="caution">
    <text evidence="11">The sequence shown here is derived from an EMBL/GenBank/DDBJ whole genome shotgun (WGS) entry which is preliminary data.</text>
</comment>
<dbReference type="Gramene" id="PRQ24470">
    <property type="protein sequence ID" value="PRQ24470"/>
    <property type="gene ID" value="RchiOBHm_Chr6g0272741"/>
</dbReference>
<dbReference type="Proteomes" id="UP000238479">
    <property type="component" value="Chromosome 6"/>
</dbReference>
<gene>
    <name evidence="11" type="ORF">RchiOBHm_Chr6g0272741</name>
</gene>
<dbReference type="SUPFAM" id="SSF52058">
    <property type="entry name" value="L domain-like"/>
    <property type="match status" value="2"/>
</dbReference>
<evidence type="ECO:0000256" key="9">
    <source>
        <dbReference type="SAM" id="Phobius"/>
    </source>
</evidence>
<evidence type="ECO:0000256" key="3">
    <source>
        <dbReference type="ARBA" id="ARBA00022737"/>
    </source>
</evidence>
<dbReference type="InterPro" id="IPR027417">
    <property type="entry name" value="P-loop_NTPase"/>
</dbReference>
<proteinExistence type="predicted"/>
<dbReference type="PRINTS" id="PR00364">
    <property type="entry name" value="DISEASERSIST"/>
</dbReference>
<evidence type="ECO:0000256" key="6">
    <source>
        <dbReference type="ARBA" id="ARBA00023027"/>
    </source>
</evidence>
<evidence type="ECO:0000256" key="4">
    <source>
        <dbReference type="ARBA" id="ARBA00022801"/>
    </source>
</evidence>
<dbReference type="SUPFAM" id="SSF52540">
    <property type="entry name" value="P-loop containing nucleoside triphosphate hydrolases"/>
    <property type="match status" value="1"/>
</dbReference>
<dbReference type="GO" id="GO:0043531">
    <property type="term" value="F:ADP binding"/>
    <property type="evidence" value="ECO:0007669"/>
    <property type="project" value="InterPro"/>
</dbReference>
<keyword evidence="2" id="KW-0433">Leucine-rich repeat</keyword>
<dbReference type="Pfam" id="PF23286">
    <property type="entry name" value="LRR_13"/>
    <property type="match status" value="1"/>
</dbReference>
<dbReference type="InterPro" id="IPR045344">
    <property type="entry name" value="C-JID"/>
</dbReference>
<dbReference type="PROSITE" id="PS50104">
    <property type="entry name" value="TIR"/>
    <property type="match status" value="1"/>
</dbReference>
<feature type="transmembrane region" description="Helical" evidence="9">
    <location>
        <begin position="1415"/>
        <end position="1433"/>
    </location>
</feature>
<organism evidence="11 12">
    <name type="scientific">Rosa chinensis</name>
    <name type="common">China rose</name>
    <dbReference type="NCBI Taxonomy" id="74649"/>
    <lineage>
        <taxon>Eukaryota</taxon>
        <taxon>Viridiplantae</taxon>
        <taxon>Streptophyta</taxon>
        <taxon>Embryophyta</taxon>
        <taxon>Tracheophyta</taxon>
        <taxon>Spermatophyta</taxon>
        <taxon>Magnoliopsida</taxon>
        <taxon>eudicotyledons</taxon>
        <taxon>Gunneridae</taxon>
        <taxon>Pentapetalae</taxon>
        <taxon>rosids</taxon>
        <taxon>fabids</taxon>
        <taxon>Rosales</taxon>
        <taxon>Rosaceae</taxon>
        <taxon>Rosoideae</taxon>
        <taxon>Rosoideae incertae sedis</taxon>
        <taxon>Rosa</taxon>
    </lineage>
</organism>
<dbReference type="Gene3D" id="3.80.10.10">
    <property type="entry name" value="Ribonuclease Inhibitor"/>
    <property type="match status" value="2"/>
</dbReference>
<dbReference type="InterPro" id="IPR000157">
    <property type="entry name" value="TIR_dom"/>
</dbReference>
<dbReference type="Pfam" id="PF00931">
    <property type="entry name" value="NB-ARC"/>
    <property type="match status" value="1"/>
</dbReference>
<keyword evidence="4 11" id="KW-0378">Hydrolase</keyword>
<keyword evidence="9" id="KW-0472">Membrane</keyword>
<dbReference type="InterPro" id="IPR002182">
    <property type="entry name" value="NB-ARC"/>
</dbReference>
<dbReference type="FunFam" id="3.40.50.10140:FF:000007">
    <property type="entry name" value="Disease resistance protein (TIR-NBS-LRR class)"/>
    <property type="match status" value="1"/>
</dbReference>
<dbReference type="InterPro" id="IPR042197">
    <property type="entry name" value="Apaf_helical"/>
</dbReference>
<evidence type="ECO:0000313" key="12">
    <source>
        <dbReference type="Proteomes" id="UP000238479"/>
    </source>
</evidence>
<reference evidence="11 12" key="1">
    <citation type="journal article" date="2018" name="Nat. Genet.">
        <title>The Rosa genome provides new insights in the design of modern roses.</title>
        <authorList>
            <person name="Bendahmane M."/>
        </authorList>
    </citation>
    <scope>NUCLEOTIDE SEQUENCE [LARGE SCALE GENOMIC DNA]</scope>
    <source>
        <strain evidence="12">cv. Old Blush</strain>
    </source>
</reference>
<dbReference type="GO" id="GO:0061809">
    <property type="term" value="F:NAD+ nucleosidase activity, cyclic ADP-ribose generating"/>
    <property type="evidence" value="ECO:0007669"/>
    <property type="project" value="UniProtKB-EC"/>
</dbReference>
<keyword evidence="6" id="KW-0520">NAD</keyword>
<dbReference type="InterPro" id="IPR058546">
    <property type="entry name" value="RPS4B/Roq1-like_LRR"/>
</dbReference>
<dbReference type="GO" id="GO:0006952">
    <property type="term" value="P:defense response"/>
    <property type="evidence" value="ECO:0007669"/>
    <property type="project" value="InterPro"/>
</dbReference>
<name>A0A2P6PRB2_ROSCH</name>
<feature type="domain" description="TIR" evidence="10">
    <location>
        <begin position="27"/>
        <end position="193"/>
    </location>
</feature>
<dbReference type="SUPFAM" id="SSF52200">
    <property type="entry name" value="Toll/Interleukin receptor TIR domain"/>
    <property type="match status" value="1"/>
</dbReference>
<dbReference type="InterPro" id="IPR035897">
    <property type="entry name" value="Toll_tir_struct_dom_sf"/>
</dbReference>
<keyword evidence="9" id="KW-0812">Transmembrane</keyword>
<keyword evidence="5" id="KW-0611">Plant defense</keyword>